<gene>
    <name evidence="2" type="ORF">A3A65_02855</name>
</gene>
<dbReference type="STRING" id="1797593.A3A65_02855"/>
<proteinExistence type="predicted"/>
<organism evidence="2 3">
    <name type="scientific">Candidatus Chisholmbacteria bacterium RIFCSPLOWO2_01_FULL_49_14</name>
    <dbReference type="NCBI Taxonomy" id="1797593"/>
    <lineage>
        <taxon>Bacteria</taxon>
        <taxon>Candidatus Chisholmiibacteriota</taxon>
    </lineage>
</organism>
<protein>
    <recommendedName>
        <fullName evidence="1">Glycosyltransferase 2-like domain-containing protein</fullName>
    </recommendedName>
</protein>
<dbReference type="SUPFAM" id="SSF53448">
    <property type="entry name" value="Nucleotide-diphospho-sugar transferases"/>
    <property type="match status" value="1"/>
</dbReference>
<dbReference type="CDD" id="cd00761">
    <property type="entry name" value="Glyco_tranf_GTA_type"/>
    <property type="match status" value="1"/>
</dbReference>
<dbReference type="AlphaFoldDB" id="A0A1G1W2U7"/>
<comment type="caution">
    <text evidence="2">The sequence shown here is derived from an EMBL/GenBank/DDBJ whole genome shotgun (WGS) entry which is preliminary data.</text>
</comment>
<evidence type="ECO:0000313" key="3">
    <source>
        <dbReference type="Proteomes" id="UP000176723"/>
    </source>
</evidence>
<sequence>MSVQATVLVPTYNHGPTLRLSAQSALDQTVQDIEVFIVGDGSPEETRQIVEELKSKDDRITFFSHPKGPRHGEIYRHEALKQARGKIVCYLSDDDLWLPEHIAYCLELLKDANFVHSLPLRISASGVFETWAGNLSLSFWRKYIMNGRNFIPLSCAAHSLRFYKSLPFGWRSTPEGVHTDLYMWQQILAHPACRPVSGTRPTVLHFHSKGRVGWTSRKRADELRLWSRKMKNRRFFEAFLLKIVQYLATEHARFPAEKDDLKKHIQKVGWWLIWRVYNWLLDLPLIGTMLKKRAKSVFDS</sequence>
<dbReference type="Pfam" id="PF00535">
    <property type="entry name" value="Glycos_transf_2"/>
    <property type="match status" value="1"/>
</dbReference>
<dbReference type="PANTHER" id="PTHR22916:SF3">
    <property type="entry name" value="UDP-GLCNAC:BETAGAL BETA-1,3-N-ACETYLGLUCOSAMINYLTRANSFERASE-LIKE PROTEIN 1"/>
    <property type="match status" value="1"/>
</dbReference>
<dbReference type="Proteomes" id="UP000176723">
    <property type="component" value="Unassembled WGS sequence"/>
</dbReference>
<reference evidence="2 3" key="1">
    <citation type="journal article" date="2016" name="Nat. Commun.">
        <title>Thousands of microbial genomes shed light on interconnected biogeochemical processes in an aquifer system.</title>
        <authorList>
            <person name="Anantharaman K."/>
            <person name="Brown C.T."/>
            <person name="Hug L.A."/>
            <person name="Sharon I."/>
            <person name="Castelle C.J."/>
            <person name="Probst A.J."/>
            <person name="Thomas B.C."/>
            <person name="Singh A."/>
            <person name="Wilkins M.J."/>
            <person name="Karaoz U."/>
            <person name="Brodie E.L."/>
            <person name="Williams K.H."/>
            <person name="Hubbard S.S."/>
            <person name="Banfield J.F."/>
        </authorList>
    </citation>
    <scope>NUCLEOTIDE SEQUENCE [LARGE SCALE GENOMIC DNA]</scope>
</reference>
<dbReference type="InterPro" id="IPR029044">
    <property type="entry name" value="Nucleotide-diphossugar_trans"/>
</dbReference>
<dbReference type="EMBL" id="MHCL01000007">
    <property type="protein sequence ID" value="OGY21961.1"/>
    <property type="molecule type" value="Genomic_DNA"/>
</dbReference>
<evidence type="ECO:0000259" key="1">
    <source>
        <dbReference type="Pfam" id="PF00535"/>
    </source>
</evidence>
<evidence type="ECO:0000313" key="2">
    <source>
        <dbReference type="EMBL" id="OGY21961.1"/>
    </source>
</evidence>
<accession>A0A1G1W2U7</accession>
<feature type="domain" description="Glycosyltransferase 2-like" evidence="1">
    <location>
        <begin position="6"/>
        <end position="161"/>
    </location>
</feature>
<name>A0A1G1W2U7_9BACT</name>
<dbReference type="InterPro" id="IPR001173">
    <property type="entry name" value="Glyco_trans_2-like"/>
</dbReference>
<dbReference type="Gene3D" id="3.90.550.10">
    <property type="entry name" value="Spore Coat Polysaccharide Biosynthesis Protein SpsA, Chain A"/>
    <property type="match status" value="1"/>
</dbReference>
<dbReference type="PANTHER" id="PTHR22916">
    <property type="entry name" value="GLYCOSYLTRANSFERASE"/>
    <property type="match status" value="1"/>
</dbReference>
<dbReference type="GO" id="GO:0016758">
    <property type="term" value="F:hexosyltransferase activity"/>
    <property type="evidence" value="ECO:0007669"/>
    <property type="project" value="UniProtKB-ARBA"/>
</dbReference>